<feature type="transmembrane region" description="Helical" evidence="1">
    <location>
        <begin position="12"/>
        <end position="34"/>
    </location>
</feature>
<comment type="caution">
    <text evidence="2">The sequence shown here is derived from an EMBL/GenBank/DDBJ whole genome shotgun (WGS) entry which is preliminary data.</text>
</comment>
<reference evidence="2 3" key="1">
    <citation type="submission" date="2024-03" db="EMBL/GenBank/DDBJ databases">
        <title>Community enrichment and isolation of bacterial strains for fucoidan degradation.</title>
        <authorList>
            <person name="Sichert A."/>
        </authorList>
    </citation>
    <scope>NUCLEOTIDE SEQUENCE [LARGE SCALE GENOMIC DNA]</scope>
    <source>
        <strain evidence="2 3">AS81</strain>
    </source>
</reference>
<feature type="transmembrane region" description="Helical" evidence="1">
    <location>
        <begin position="54"/>
        <end position="71"/>
    </location>
</feature>
<name>A0ABU9U5T9_9GAMM</name>
<keyword evidence="1" id="KW-0812">Transmembrane</keyword>
<protein>
    <recommendedName>
        <fullName evidence="4">Phage abortive infection protein</fullName>
    </recommendedName>
</protein>
<gene>
    <name evidence="2" type="ORF">WNY63_16915</name>
</gene>
<proteinExistence type="predicted"/>
<dbReference type="EMBL" id="JBBMQU010000037">
    <property type="protein sequence ID" value="MEM5552409.1"/>
    <property type="molecule type" value="Genomic_DNA"/>
</dbReference>
<accession>A0ABU9U5T9</accession>
<dbReference type="Proteomes" id="UP001388366">
    <property type="component" value="Unassembled WGS sequence"/>
</dbReference>
<organism evidence="2 3">
    <name type="scientific">Pseudoalteromonas neustonica</name>
    <dbReference type="NCBI Taxonomy" id="1840331"/>
    <lineage>
        <taxon>Bacteria</taxon>
        <taxon>Pseudomonadati</taxon>
        <taxon>Pseudomonadota</taxon>
        <taxon>Gammaproteobacteria</taxon>
        <taxon>Alteromonadales</taxon>
        <taxon>Pseudoalteromonadaceae</taxon>
        <taxon>Pseudoalteromonas</taxon>
    </lineage>
</organism>
<evidence type="ECO:0008006" key="4">
    <source>
        <dbReference type="Google" id="ProtNLM"/>
    </source>
</evidence>
<sequence>MLNKKNKNYSAIIAVIVATLVSVISLLIFLYRFGFNFNAPIKSWIDGATYFNNLLSPIFIFITILLLYWTWKDTKEGLELQRKDNLFNSICLTFTSYTDDFISKSKVTSIFSEEFVDNVEVTDPDFISTFEIMRLLGNSYLQFGEDVERGQHIEEQFDLQSRVAYLEQLRINKAQVVIFATYAYRLYSSLTEESHQKTFILLLYGKLGIERLISLVLVKESVREIIESAGDGTTDIRNEIEFLKIASLLPHTDKNKTLEKKLYQDKVINCYLKG</sequence>
<evidence type="ECO:0000313" key="2">
    <source>
        <dbReference type="EMBL" id="MEM5552409.1"/>
    </source>
</evidence>
<dbReference type="RefSeq" id="WP_342884379.1">
    <property type="nucleotide sequence ID" value="NZ_JBBMQU010000037.1"/>
</dbReference>
<evidence type="ECO:0000313" key="3">
    <source>
        <dbReference type="Proteomes" id="UP001388366"/>
    </source>
</evidence>
<evidence type="ECO:0000256" key="1">
    <source>
        <dbReference type="SAM" id="Phobius"/>
    </source>
</evidence>
<keyword evidence="3" id="KW-1185">Reference proteome</keyword>
<keyword evidence="1" id="KW-0472">Membrane</keyword>
<keyword evidence="1" id="KW-1133">Transmembrane helix</keyword>